<accession>M2Z908</accession>
<dbReference type="PATRIC" id="fig|1244869.3.peg.1292"/>
<comment type="caution">
    <text evidence="1">The sequence shown here is derived from an EMBL/GenBank/DDBJ whole genome shotgun (WGS) entry which is preliminary data.</text>
</comment>
<protein>
    <submittedName>
        <fullName evidence="1">Uncharacterized protein</fullName>
    </submittedName>
</protein>
<proteinExistence type="predicted"/>
<reference evidence="1 2" key="1">
    <citation type="journal article" date="2014" name="Genome Announc.">
        <title>Draft Genome Sequence of Magnetospirillum sp. Strain SO-1, a Freshwater Magnetotactic Bacterium Isolated from the Ol'khovka River, Russia.</title>
        <authorList>
            <person name="Grouzdev D.S."/>
            <person name="Dziuba M.V."/>
            <person name="Sukhacheva M.S."/>
            <person name="Mardanov A.V."/>
            <person name="Beletskiy A.V."/>
            <person name="Kuznetsov B.B."/>
            <person name="Skryabin K.G."/>
        </authorList>
    </citation>
    <scope>NUCLEOTIDE SEQUENCE [LARGE SCALE GENOMIC DNA]</scope>
    <source>
        <strain evidence="1 2">SO-1</strain>
    </source>
</reference>
<sequence length="217" mass="24733">MVAGDWLKRIGVLAALLLLSSCYIPDKFRGELRLSKYGDYSLSFKGDLMFAPILDDYRKNKIKPENEAERQENIRRDLSRDIAFRKIESKGKGRFSVEYERVGRLEKVQLTSLIRRDARMLSLRSMENGAIVIRANAMKPSDAQILAELGLNMEGEFRITTDGNVVEHNATVVKPFGTSKVYIWKIENPLAPMPHLVMIRDIDPNRPLAPRASEVNK</sequence>
<name>M2Z908_9PROT</name>
<organism evidence="1 2">
    <name type="scientific">Paramagnetospirillum caucaseum</name>
    <dbReference type="NCBI Taxonomy" id="1244869"/>
    <lineage>
        <taxon>Bacteria</taxon>
        <taxon>Pseudomonadati</taxon>
        <taxon>Pseudomonadota</taxon>
        <taxon>Alphaproteobacteria</taxon>
        <taxon>Rhodospirillales</taxon>
        <taxon>Magnetospirillaceae</taxon>
        <taxon>Paramagnetospirillum</taxon>
    </lineage>
</organism>
<dbReference type="STRING" id="1244869.H261_06424"/>
<dbReference type="RefSeq" id="WP_008615590.1">
    <property type="nucleotide sequence ID" value="NZ_AONQ01000012.1"/>
</dbReference>
<dbReference type="Proteomes" id="UP000011744">
    <property type="component" value="Unassembled WGS sequence"/>
</dbReference>
<keyword evidence="2" id="KW-1185">Reference proteome</keyword>
<dbReference type="eggNOG" id="ENOG5032TJS">
    <property type="taxonomic scope" value="Bacteria"/>
</dbReference>
<evidence type="ECO:0000313" key="1">
    <source>
        <dbReference type="EMBL" id="EME70845.1"/>
    </source>
</evidence>
<gene>
    <name evidence="1" type="ORF">H261_06424</name>
</gene>
<dbReference type="EMBL" id="AONQ01000012">
    <property type="protein sequence ID" value="EME70845.1"/>
    <property type="molecule type" value="Genomic_DNA"/>
</dbReference>
<evidence type="ECO:0000313" key="2">
    <source>
        <dbReference type="Proteomes" id="UP000011744"/>
    </source>
</evidence>
<dbReference type="AlphaFoldDB" id="M2Z908"/>